<feature type="domain" description="Bacterial Ig-like" evidence="4">
    <location>
        <begin position="1022"/>
        <end position="1112"/>
    </location>
</feature>
<accession>A0A7W7ZFV1</accession>
<comment type="caution">
    <text evidence="5">The sequence shown here is derived from an EMBL/GenBank/DDBJ whole genome shotgun (WGS) entry which is preliminary data.</text>
</comment>
<evidence type="ECO:0000256" key="2">
    <source>
        <dbReference type="SAM" id="Phobius"/>
    </source>
</evidence>
<feature type="domain" description="Bacterial Ig-like" evidence="4">
    <location>
        <begin position="923"/>
        <end position="1009"/>
    </location>
</feature>
<dbReference type="PANTHER" id="PTHR46580">
    <property type="entry name" value="SENSOR KINASE-RELATED"/>
    <property type="match status" value="1"/>
</dbReference>
<dbReference type="Proteomes" id="UP000540989">
    <property type="component" value="Unassembled WGS sequence"/>
</dbReference>
<reference evidence="5 6" key="1">
    <citation type="submission" date="2020-08" db="EMBL/GenBank/DDBJ databases">
        <title>Genomic Encyclopedia of Type Strains, Phase IV (KMG-V): Genome sequencing to study the core and pangenomes of soil and plant-associated prokaryotes.</title>
        <authorList>
            <person name="Whitman W."/>
        </authorList>
    </citation>
    <scope>NUCLEOTIDE SEQUENCE [LARGE SCALE GENOMIC DNA]</scope>
    <source>
        <strain evidence="5 6">M8UP14</strain>
    </source>
</reference>
<dbReference type="PANTHER" id="PTHR46580:SF2">
    <property type="entry name" value="MAM DOMAIN-CONTAINING PROTEIN"/>
    <property type="match status" value="1"/>
</dbReference>
<dbReference type="Gene3D" id="2.130.10.130">
    <property type="entry name" value="Integrin alpha, N-terminal"/>
    <property type="match status" value="3"/>
</dbReference>
<dbReference type="SUPFAM" id="SSF69318">
    <property type="entry name" value="Integrin alpha N-terminal domain"/>
    <property type="match status" value="2"/>
</dbReference>
<dbReference type="InterPro" id="IPR032109">
    <property type="entry name" value="Big_3_5"/>
</dbReference>
<organism evidence="5 6">
    <name type="scientific">Granulicella aggregans</name>
    <dbReference type="NCBI Taxonomy" id="474949"/>
    <lineage>
        <taxon>Bacteria</taxon>
        <taxon>Pseudomonadati</taxon>
        <taxon>Acidobacteriota</taxon>
        <taxon>Terriglobia</taxon>
        <taxon>Terriglobales</taxon>
        <taxon>Acidobacteriaceae</taxon>
        <taxon>Granulicella</taxon>
    </lineage>
</organism>
<sequence length="1286" mass="129009">MAFLRTGSLLTAAAVLLCGSLTASGIGQTTSRAATPQPVQAKSSVHRRPMFGAQPARKIPQERDRSRAIPEDRLTRYRPAAALPPVVLPLANFQGNATAIIASAANGLVLARQSDCSIAAGNVPYSGNTSDPYGTPDSETKHYDQVLHAAAGLTSVGGQFNGKCADPTIGTSSSSLLYAGVSTGGMRMAAIAVYNSAADANVLDTFVIKSDGTFVSSLQQPIPATNQPYGIVAADLNGDGNPDLVVVGWIGSTSTAPSQSAVTILLGKADGTFTVGATYVLATGILSDSAVIDDFDGDGKLDIVIPVGGVNPYFAGNLTFLPGKGDGTFGTAKTIALSGVEDGLISADFNGDGKKDLVGNGGVVFLGKGDGTFTALPRLTAFDILNATSNEGTQLAAGDFNKDGKLDFAAGTGNSISIFLGNGDGTFTLGNTYASIENHGHVMATDLDGDGVLDIYSGNAQAGIFSGDDFTPDQGYALMGNGGATFAGAPEVPYANFLKLQDLNGDGKLDFIGITPDTSNVYNSTYATYYGNGDGTFRQAAPALSGSSFTYQGTQYQVIAQDSFTTGDINGDGHPDLIYLPQQYINQNPTRSGFVTAIANADGSFQTPQFFPAPAFGTDGAFEGLPVLSGLQGLTNQAGKFEILYGFAESYLPAGASAVTYVAGYATQVSNGDGTFASPALTVLTTSSTTPDQPLPPSAPINVADLNGDKIPDMVLYNYAIYTNVNGTPTITTPSSLQVMLGKADGTFAAATNISLIANPTPNPIAVGDINGDGIPDIITEGETFSGSNITYMLGVGLGKGDGTFQALTPVQLGGFVQDESFAIGDFDNDGVVDLAMVGDVSGIFPGNGDGTFKSNPSGYESGGVLPTLTIELQGGTFTIAGAYDVNGDGKTDLVAGNTIFLQTGATTTPPTLNSSSTALMGSASSITVGQTLTLNAVVTPASGAGTPTGSVTFNDGPASLSSAMLDTSGKAALSTAILAVGSHSITASYGGDASFSSSVSAAFTVTVASAPSTPATSTTTLTASASPVTAGQSVTLTATVAGPSGNTAIPTGTVSFLNGSTSIGSGVLDGTGKATLTTTVLPSGIDTITASYAGTASFAASVSNGVVVTVTAVATPDFAVSLSPASATVANGKAATTTVSITPSGGFNQAVTFACTGLPSGATCSFSPSTVTPTGTTAVTTALTIATSAASAQLLPVENSPRGGRGIISWAVVMFGLGGLAGLRQRFSKSIRGRQTPFVGVALLTVATLIGCGGGSSKKPTNSTVTVTATSGSEVHSATFSLTVQ</sequence>
<dbReference type="InterPro" id="IPR013517">
    <property type="entry name" value="FG-GAP"/>
</dbReference>
<evidence type="ECO:0000313" key="5">
    <source>
        <dbReference type="EMBL" id="MBB5059108.1"/>
    </source>
</evidence>
<feature type="chain" id="PRO_5030999403" evidence="3">
    <location>
        <begin position="24"/>
        <end position="1286"/>
    </location>
</feature>
<evidence type="ECO:0000256" key="3">
    <source>
        <dbReference type="SAM" id="SignalP"/>
    </source>
</evidence>
<gene>
    <name evidence="5" type="ORF">HDF16_003831</name>
</gene>
<dbReference type="InterPro" id="IPR028994">
    <property type="entry name" value="Integrin_alpha_N"/>
</dbReference>
<dbReference type="Pfam" id="PF16640">
    <property type="entry name" value="Big_3_5"/>
    <property type="match status" value="2"/>
</dbReference>
<feature type="signal peptide" evidence="3">
    <location>
        <begin position="1"/>
        <end position="23"/>
    </location>
</feature>
<dbReference type="EMBL" id="JACHIP010000005">
    <property type="protein sequence ID" value="MBB5059108.1"/>
    <property type="molecule type" value="Genomic_DNA"/>
</dbReference>
<proteinExistence type="predicted"/>
<name>A0A7W7ZFV1_9BACT</name>
<dbReference type="RefSeq" id="WP_184219983.1">
    <property type="nucleotide sequence ID" value="NZ_JACHIP010000005.1"/>
</dbReference>
<feature type="transmembrane region" description="Helical" evidence="2">
    <location>
        <begin position="1208"/>
        <end position="1225"/>
    </location>
</feature>
<keyword evidence="2" id="KW-1133">Transmembrane helix</keyword>
<evidence type="ECO:0000313" key="6">
    <source>
        <dbReference type="Proteomes" id="UP000540989"/>
    </source>
</evidence>
<feature type="transmembrane region" description="Helical" evidence="2">
    <location>
        <begin position="1237"/>
        <end position="1257"/>
    </location>
</feature>
<evidence type="ECO:0000256" key="1">
    <source>
        <dbReference type="ARBA" id="ARBA00022729"/>
    </source>
</evidence>
<keyword evidence="2" id="KW-0812">Transmembrane</keyword>
<dbReference type="InterPro" id="IPR013783">
    <property type="entry name" value="Ig-like_fold"/>
</dbReference>
<keyword evidence="6" id="KW-1185">Reference proteome</keyword>
<keyword evidence="1 3" id="KW-0732">Signal</keyword>
<dbReference type="Gene3D" id="2.60.40.10">
    <property type="entry name" value="Immunoglobulins"/>
    <property type="match status" value="2"/>
</dbReference>
<evidence type="ECO:0000259" key="4">
    <source>
        <dbReference type="Pfam" id="PF16640"/>
    </source>
</evidence>
<protein>
    <submittedName>
        <fullName evidence="5">Uncharacterized protein (DUF2141 family)</fullName>
    </submittedName>
</protein>
<keyword evidence="2" id="KW-0472">Membrane</keyword>
<dbReference type="Pfam" id="PF13517">
    <property type="entry name" value="FG-GAP_3"/>
    <property type="match status" value="4"/>
</dbReference>